<protein>
    <submittedName>
        <fullName evidence="1">Molybdate transport system substrate-binding protein</fullName>
    </submittedName>
</protein>
<dbReference type="SUPFAM" id="SSF53850">
    <property type="entry name" value="Periplasmic binding protein-like II"/>
    <property type="match status" value="1"/>
</dbReference>
<organism evidence="1 2">
    <name type="scientific">Paraburkholderia terricola</name>
    <dbReference type="NCBI Taxonomy" id="169427"/>
    <lineage>
        <taxon>Bacteria</taxon>
        <taxon>Pseudomonadati</taxon>
        <taxon>Pseudomonadota</taxon>
        <taxon>Betaproteobacteria</taxon>
        <taxon>Burkholderiales</taxon>
        <taxon>Burkholderiaceae</taxon>
        <taxon>Paraburkholderia</taxon>
    </lineage>
</organism>
<proteinExistence type="predicted"/>
<dbReference type="EMBL" id="FRAB01000002">
    <property type="protein sequence ID" value="SHJ48792.1"/>
    <property type="molecule type" value="Genomic_DNA"/>
</dbReference>
<sequence>MMEDAPHPRARRRPHDAFLIVHSPVLSQGDRVPDRLVVANGEYHLGFQQVSESLPVPTQHQFVGKIPEPLQSVTRYAAHIPTRTRHPQEARQLLQLLASPEAAADIAGTGLDPPNKK</sequence>
<evidence type="ECO:0000313" key="1">
    <source>
        <dbReference type="EMBL" id="SHJ48792.1"/>
    </source>
</evidence>
<dbReference type="Pfam" id="PF13531">
    <property type="entry name" value="SBP_bac_11"/>
    <property type="match status" value="1"/>
</dbReference>
<name>A0A1M6JQ82_9BURK</name>
<evidence type="ECO:0000313" key="2">
    <source>
        <dbReference type="Proteomes" id="UP000184395"/>
    </source>
</evidence>
<dbReference type="Gene3D" id="3.40.190.10">
    <property type="entry name" value="Periplasmic binding protein-like II"/>
    <property type="match status" value="2"/>
</dbReference>
<accession>A0A1M6JQ82</accession>
<dbReference type="OrthoDB" id="8216219at2"/>
<dbReference type="Proteomes" id="UP000184395">
    <property type="component" value="Unassembled WGS sequence"/>
</dbReference>
<reference evidence="1 2" key="1">
    <citation type="submission" date="2016-11" db="EMBL/GenBank/DDBJ databases">
        <authorList>
            <person name="Jaros S."/>
            <person name="Januszkiewicz K."/>
            <person name="Wedrychowicz H."/>
        </authorList>
    </citation>
    <scope>NUCLEOTIDE SEQUENCE [LARGE SCALE GENOMIC DNA]</scope>
    <source>
        <strain evidence="1 2">LMG 20594</strain>
    </source>
</reference>
<gene>
    <name evidence="1" type="ORF">SAMN05192548_1002244</name>
</gene>
<dbReference type="STRING" id="169427.SAMN05192548_1002244"/>
<dbReference type="AlphaFoldDB" id="A0A1M6JQ82"/>